<dbReference type="Gene3D" id="3.30.300.30">
    <property type="match status" value="1"/>
</dbReference>
<dbReference type="PROSITE" id="PS00455">
    <property type="entry name" value="AMP_BINDING"/>
    <property type="match status" value="1"/>
</dbReference>
<evidence type="ECO:0000256" key="1">
    <source>
        <dbReference type="ARBA" id="ARBA00006432"/>
    </source>
</evidence>
<dbReference type="Gene3D" id="3.40.50.12780">
    <property type="entry name" value="N-terminal domain of ligase-like"/>
    <property type="match status" value="1"/>
</dbReference>
<dbReference type="CDD" id="cd05931">
    <property type="entry name" value="FAAL"/>
    <property type="match status" value="1"/>
</dbReference>
<comment type="caution">
    <text evidence="4">The sequence shown here is derived from an EMBL/GenBank/DDBJ whole genome shotgun (WGS) entry which is preliminary data.</text>
</comment>
<gene>
    <name evidence="4" type="ORF">HBA54_22330</name>
</gene>
<proteinExistence type="inferred from homology"/>
<evidence type="ECO:0000313" key="4">
    <source>
        <dbReference type="EMBL" id="NIA71341.1"/>
    </source>
</evidence>
<dbReference type="SUPFAM" id="SSF56801">
    <property type="entry name" value="Acetyl-CoA synthetase-like"/>
    <property type="match status" value="1"/>
</dbReference>
<comment type="similarity">
    <text evidence="1">Belongs to the ATP-dependent AMP-binding enzyme family.</text>
</comment>
<feature type="domain" description="AMP-dependent synthetase/ligase" evidence="3">
    <location>
        <begin position="44"/>
        <end position="427"/>
    </location>
</feature>
<sequence length="594" mass="64555">MVNAAESINENLPIAVSDFESLVEGLDYAAKGRTGYNFFSSRGELQQALTYRELREQAIVLAQRFDKAGLQPGARVAIVADTVPDFPIFFFACQYAGLIPVPLPLPIHLGSHEAYVERLRSMITRAGAEVAVGPPEMIHYLTEAAGTLKMIGTPADFYALPHAGGDLRPLAAHEPCYIQYSSGSTSLPRGVFVSQRAITSNARGIGQHGLKLRSGDRSTSWLPLYHDMGLVGFCLTPMLSQITVDYLSTKSFALRPLTWLKLLSQYGGTISFSPTFGYELCVRRGLNGSAKDLDLKRWRIAGIGGDMVRAEILKRFADTFGVTGFSSKAFLPSYGLAESTLAVTFAALDKGTEIDRVDQDHYASNDGVTTVKRNPGGSNRAVRSFVNCGTALPGHAVEVRSEKNDLLPDRYVGRIVVKGPSVMDGYFNDPAATAAVMTDDGWLDTGDLGYMVEGRLIVTGRRKDLVILNGRNIWPQDVEWAVEALEDVRDGDVACFSVIEPDGDEQMVAVLQCRLHDPAARENLRKQAAATVRKTCGADCRIVLVPPKTLRFTSSGKLSRTAVRQDYIAGEIFDISYPIDQKISPGSAAAQSGD</sequence>
<dbReference type="GO" id="GO:0070566">
    <property type="term" value="F:adenylyltransferase activity"/>
    <property type="evidence" value="ECO:0007669"/>
    <property type="project" value="TreeGrafter"/>
</dbReference>
<dbReference type="InterPro" id="IPR045851">
    <property type="entry name" value="AMP-bd_C_sf"/>
</dbReference>
<dbReference type="InterPro" id="IPR020845">
    <property type="entry name" value="AMP-binding_CS"/>
</dbReference>
<dbReference type="InterPro" id="IPR000873">
    <property type="entry name" value="AMP-dep_synth/lig_dom"/>
</dbReference>
<keyword evidence="2 4" id="KW-0436">Ligase</keyword>
<dbReference type="PANTHER" id="PTHR22754">
    <property type="entry name" value="DISCO-INTERACTING PROTEIN 2 DIP2 -RELATED"/>
    <property type="match status" value="1"/>
</dbReference>
<reference evidence="4" key="1">
    <citation type="submission" date="2020-03" db="EMBL/GenBank/DDBJ databases">
        <title>Genome of Pelagibius litoralis DSM 21314T.</title>
        <authorList>
            <person name="Wang G."/>
        </authorList>
    </citation>
    <scope>NUCLEOTIDE SEQUENCE</scope>
    <source>
        <strain evidence="4">DSM 21314</strain>
    </source>
</reference>
<dbReference type="PANTHER" id="PTHR22754:SF32">
    <property type="entry name" value="DISCO-INTERACTING PROTEIN 2"/>
    <property type="match status" value="1"/>
</dbReference>
<evidence type="ECO:0000256" key="2">
    <source>
        <dbReference type="ARBA" id="ARBA00022598"/>
    </source>
</evidence>
<dbReference type="Proteomes" id="UP000761264">
    <property type="component" value="Unassembled WGS sequence"/>
</dbReference>
<organism evidence="4 5">
    <name type="scientific">Pelagibius litoralis</name>
    <dbReference type="NCBI Taxonomy" id="374515"/>
    <lineage>
        <taxon>Bacteria</taxon>
        <taxon>Pseudomonadati</taxon>
        <taxon>Pseudomonadota</taxon>
        <taxon>Alphaproteobacteria</taxon>
        <taxon>Rhodospirillales</taxon>
        <taxon>Rhodovibrionaceae</taxon>
        <taxon>Pelagibius</taxon>
    </lineage>
</organism>
<dbReference type="GO" id="GO:0016874">
    <property type="term" value="F:ligase activity"/>
    <property type="evidence" value="ECO:0007669"/>
    <property type="project" value="UniProtKB-KW"/>
</dbReference>
<name>A0A967KHJ7_9PROT</name>
<dbReference type="InterPro" id="IPR040097">
    <property type="entry name" value="FAAL/FAAC"/>
</dbReference>
<dbReference type="GO" id="GO:0006633">
    <property type="term" value="P:fatty acid biosynthetic process"/>
    <property type="evidence" value="ECO:0007669"/>
    <property type="project" value="TreeGrafter"/>
</dbReference>
<accession>A0A967KHJ7</accession>
<dbReference type="AlphaFoldDB" id="A0A967KHJ7"/>
<evidence type="ECO:0000313" key="5">
    <source>
        <dbReference type="Proteomes" id="UP000761264"/>
    </source>
</evidence>
<dbReference type="GO" id="GO:0005886">
    <property type="term" value="C:plasma membrane"/>
    <property type="evidence" value="ECO:0007669"/>
    <property type="project" value="TreeGrafter"/>
</dbReference>
<dbReference type="InterPro" id="IPR042099">
    <property type="entry name" value="ANL_N_sf"/>
</dbReference>
<dbReference type="RefSeq" id="WP_167228876.1">
    <property type="nucleotide sequence ID" value="NZ_JAAQPH010000021.1"/>
</dbReference>
<evidence type="ECO:0000259" key="3">
    <source>
        <dbReference type="Pfam" id="PF00501"/>
    </source>
</evidence>
<dbReference type="NCBIfam" id="NF006624">
    <property type="entry name" value="PRK09192.1"/>
    <property type="match status" value="1"/>
</dbReference>
<protein>
    <submittedName>
        <fullName evidence="4">Fatty acyl-AMP ligase</fullName>
    </submittedName>
</protein>
<keyword evidence="5" id="KW-1185">Reference proteome</keyword>
<dbReference type="Pfam" id="PF00501">
    <property type="entry name" value="AMP-binding"/>
    <property type="match status" value="1"/>
</dbReference>
<dbReference type="EMBL" id="JAAQPH010000021">
    <property type="protein sequence ID" value="NIA71341.1"/>
    <property type="molecule type" value="Genomic_DNA"/>
</dbReference>